<keyword evidence="2" id="KW-1185">Reference proteome</keyword>
<organism evidence="1 2">
    <name type="scientific">Nonomuraea solani</name>
    <dbReference type="NCBI Taxonomy" id="1144553"/>
    <lineage>
        <taxon>Bacteria</taxon>
        <taxon>Bacillati</taxon>
        <taxon>Actinomycetota</taxon>
        <taxon>Actinomycetes</taxon>
        <taxon>Streptosporangiales</taxon>
        <taxon>Streptosporangiaceae</taxon>
        <taxon>Nonomuraea</taxon>
    </lineage>
</organism>
<dbReference type="OrthoDB" id="4234739at2"/>
<reference evidence="1 2" key="1">
    <citation type="submission" date="2016-10" db="EMBL/GenBank/DDBJ databases">
        <authorList>
            <person name="de Groot N.N."/>
        </authorList>
    </citation>
    <scope>NUCLEOTIDE SEQUENCE [LARGE SCALE GENOMIC DNA]</scope>
    <source>
        <strain evidence="1 2">CGMCC 4.7037</strain>
    </source>
</reference>
<dbReference type="AlphaFoldDB" id="A0A1H6EYI5"/>
<proteinExistence type="predicted"/>
<dbReference type="EMBL" id="FNVT01000031">
    <property type="protein sequence ID" value="SEH02968.1"/>
    <property type="molecule type" value="Genomic_DNA"/>
</dbReference>
<protein>
    <submittedName>
        <fullName evidence="1">Uncharacterized protein</fullName>
    </submittedName>
</protein>
<dbReference type="Proteomes" id="UP000236732">
    <property type="component" value="Unassembled WGS sequence"/>
</dbReference>
<gene>
    <name evidence="1" type="ORF">SAMN05444920_13180</name>
</gene>
<evidence type="ECO:0000313" key="2">
    <source>
        <dbReference type="Proteomes" id="UP000236732"/>
    </source>
</evidence>
<name>A0A1H6EYI5_9ACTN</name>
<evidence type="ECO:0000313" key="1">
    <source>
        <dbReference type="EMBL" id="SEH02968.1"/>
    </source>
</evidence>
<sequence length="237" mass="25109">MRKDLEVADEAAGLVGQENLDQLARAATVSYECWLCMRPGKLPDTPAAVLALRDGPVTVAKLAHRFCSESLVMDVPGLTSVMYDPARAVSVDAEAAFLPYQAGHRPALLLEVRATVSMDAGQDERVDRAAGWLLEHGLHLMAAAGEQVRAALGWAVQLIGGGGLRVTGPGGEFYGGNLQADPAWRRAVTTHGRCLLLVGAGLSLNRAPHSLQDALDRVDAVVRQGRLAGAMVTVESR</sequence>
<accession>A0A1H6EYI5</accession>
<dbReference type="RefSeq" id="WP_103963980.1">
    <property type="nucleotide sequence ID" value="NZ_FNVT01000031.1"/>
</dbReference>